<dbReference type="NCBIfam" id="TIGR00621">
    <property type="entry name" value="ssb"/>
    <property type="match status" value="1"/>
</dbReference>
<dbReference type="Gene3D" id="2.40.50.140">
    <property type="entry name" value="Nucleic acid-binding proteins"/>
    <property type="match status" value="1"/>
</dbReference>
<keyword evidence="1 2" id="KW-0238">DNA-binding</keyword>
<proteinExistence type="inferred from homology"/>
<dbReference type="Proteomes" id="UP000273143">
    <property type="component" value="Chromosome"/>
</dbReference>
<organism evidence="5 6">
    <name type="scientific">Entomomonas moraniae</name>
    <dbReference type="NCBI Taxonomy" id="2213226"/>
    <lineage>
        <taxon>Bacteria</taxon>
        <taxon>Pseudomonadati</taxon>
        <taxon>Pseudomonadota</taxon>
        <taxon>Gammaproteobacteria</taxon>
        <taxon>Pseudomonadales</taxon>
        <taxon>Pseudomonadaceae</taxon>
        <taxon>Entomomonas</taxon>
    </lineage>
</organism>
<dbReference type="InterPro" id="IPR012340">
    <property type="entry name" value="NA-bd_OB-fold"/>
</dbReference>
<dbReference type="Pfam" id="PF00436">
    <property type="entry name" value="SSB"/>
    <property type="match status" value="1"/>
</dbReference>
<evidence type="ECO:0000256" key="1">
    <source>
        <dbReference type="ARBA" id="ARBA00023125"/>
    </source>
</evidence>
<dbReference type="KEGG" id="emo:DM558_07785"/>
<evidence type="ECO:0000256" key="4">
    <source>
        <dbReference type="SAM" id="MobiDB-lite"/>
    </source>
</evidence>
<dbReference type="InterPro" id="IPR000424">
    <property type="entry name" value="Primosome_PriB/ssb"/>
</dbReference>
<dbReference type="RefSeq" id="WP_127163225.1">
    <property type="nucleotide sequence ID" value="NZ_CP029822.1"/>
</dbReference>
<dbReference type="PANTHER" id="PTHR10302:SF27">
    <property type="entry name" value="SINGLE-STRANDED DNA-BINDING PROTEIN"/>
    <property type="match status" value="1"/>
</dbReference>
<dbReference type="CDD" id="cd04496">
    <property type="entry name" value="SSB_OBF"/>
    <property type="match status" value="1"/>
</dbReference>
<dbReference type="HAMAP" id="MF_00984">
    <property type="entry name" value="SSB"/>
    <property type="match status" value="1"/>
</dbReference>
<feature type="compositionally biased region" description="Low complexity" evidence="4">
    <location>
        <begin position="112"/>
        <end position="139"/>
    </location>
</feature>
<comment type="caution">
    <text evidence="2">Lacks conserved residue(s) required for the propagation of feature annotation.</text>
</comment>
<evidence type="ECO:0000313" key="5">
    <source>
        <dbReference type="EMBL" id="AZS50685.1"/>
    </source>
</evidence>
<dbReference type="InterPro" id="IPR011344">
    <property type="entry name" value="ssDNA-bd"/>
</dbReference>
<evidence type="ECO:0000256" key="2">
    <source>
        <dbReference type="HAMAP-Rule" id="MF_00984"/>
    </source>
</evidence>
<keyword evidence="6" id="KW-1185">Reference proteome</keyword>
<gene>
    <name evidence="5" type="ORF">DM558_07785</name>
</gene>
<evidence type="ECO:0000256" key="3">
    <source>
        <dbReference type="PIRNR" id="PIRNR002070"/>
    </source>
</evidence>
<dbReference type="PANTHER" id="PTHR10302">
    <property type="entry name" value="SINGLE-STRANDED DNA-BINDING PROTEIN"/>
    <property type="match status" value="1"/>
</dbReference>
<evidence type="ECO:0000313" key="6">
    <source>
        <dbReference type="Proteomes" id="UP000273143"/>
    </source>
</evidence>
<protein>
    <recommendedName>
        <fullName evidence="2 3">Single-stranded DNA-binding protein</fullName>
        <shortName evidence="2">SSB</shortName>
    </recommendedName>
</protein>
<sequence length="158" mass="17891">MASLNKVQIIGRLGNDVDMRYTPSGSAVANMSVATSEKWKDQNGQNQERTTWHNITMFGKVAEVAGQYLVKGSLAYFEGKIVTEKYQDQQGNDKYTTKIYASTMQMLDSRQDQPQQRADQQQSPQQQRPQQNQQAAAPDYNEFDDDIPFAKHHSINGV</sequence>
<dbReference type="PROSITE" id="PS50935">
    <property type="entry name" value="SSB"/>
    <property type="match status" value="1"/>
</dbReference>
<reference evidence="6" key="1">
    <citation type="submission" date="2018-06" db="EMBL/GenBank/DDBJ databases">
        <title>Complete genome of Pseudomonas insecticola strain QZS01.</title>
        <authorList>
            <person name="Wang J."/>
            <person name="Su Q."/>
        </authorList>
    </citation>
    <scope>NUCLEOTIDE SEQUENCE [LARGE SCALE GENOMIC DNA]</scope>
    <source>
        <strain evidence="6">QZS01</strain>
    </source>
</reference>
<dbReference type="GO" id="GO:0003697">
    <property type="term" value="F:single-stranded DNA binding"/>
    <property type="evidence" value="ECO:0007669"/>
    <property type="project" value="UniProtKB-UniRule"/>
</dbReference>
<dbReference type="SUPFAM" id="SSF50249">
    <property type="entry name" value="Nucleic acid-binding proteins"/>
    <property type="match status" value="1"/>
</dbReference>
<dbReference type="AlphaFoldDB" id="A0A3S9XE08"/>
<dbReference type="EMBL" id="CP029822">
    <property type="protein sequence ID" value="AZS50685.1"/>
    <property type="molecule type" value="Genomic_DNA"/>
</dbReference>
<accession>A0A3S9XE08</accession>
<name>A0A3S9XE08_9GAMM</name>
<dbReference type="PIRSF" id="PIRSF002070">
    <property type="entry name" value="SSB"/>
    <property type="match status" value="1"/>
</dbReference>
<comment type="subunit">
    <text evidence="2">Homotetramer.</text>
</comment>
<dbReference type="GO" id="GO:0006260">
    <property type="term" value="P:DNA replication"/>
    <property type="evidence" value="ECO:0007669"/>
    <property type="project" value="InterPro"/>
</dbReference>
<dbReference type="GO" id="GO:0009295">
    <property type="term" value="C:nucleoid"/>
    <property type="evidence" value="ECO:0007669"/>
    <property type="project" value="TreeGrafter"/>
</dbReference>
<feature type="region of interest" description="Disordered" evidence="4">
    <location>
        <begin position="105"/>
        <end position="158"/>
    </location>
</feature>